<dbReference type="SUPFAM" id="SSF53448">
    <property type="entry name" value="Nucleotide-diphospho-sugar transferases"/>
    <property type="match status" value="1"/>
</dbReference>
<proteinExistence type="predicted"/>
<name>A0A1I2P5C4_9BACT</name>
<dbReference type="Gene3D" id="3.90.550.10">
    <property type="entry name" value="Spore Coat Polysaccharide Biosynthesis Protein SpsA, Chain A"/>
    <property type="match status" value="1"/>
</dbReference>
<dbReference type="AlphaFoldDB" id="A0A1I2P5C4"/>
<evidence type="ECO:0000313" key="3">
    <source>
        <dbReference type="Proteomes" id="UP000199642"/>
    </source>
</evidence>
<protein>
    <submittedName>
        <fullName evidence="2">Glycosyltransferase involved in cell wall bisynthesis</fullName>
    </submittedName>
</protein>
<sequence>MTISVLMAVYNTPFELVKRALDSVMVQDFRDFELLVIDDGSNLDLSQKIIAYCEANEEKISYIRSKNVGQSIAVNRAVHFAKGEYITIIDSDDEYKPNHLSSCLKEMNHADLISSLTETVVSSLEDYFVADKYDLKKNIHVDDCILFATLFGKKEVFKSIHFENRYSADSFFYENASKKYRVKKLDSRTYIYYRNIPDSITARSKQNRLLKP</sequence>
<dbReference type="STRING" id="435880.SAMN04487988_101450"/>
<gene>
    <name evidence="2" type="ORF">SAMN04487988_101450</name>
</gene>
<dbReference type="Proteomes" id="UP000199642">
    <property type="component" value="Unassembled WGS sequence"/>
</dbReference>
<reference evidence="3" key="1">
    <citation type="submission" date="2016-10" db="EMBL/GenBank/DDBJ databases">
        <authorList>
            <person name="Varghese N."/>
            <person name="Submissions S."/>
        </authorList>
    </citation>
    <scope>NUCLEOTIDE SEQUENCE [LARGE SCALE GENOMIC DNA]</scope>
    <source>
        <strain evidence="3">DSM 19315</strain>
    </source>
</reference>
<keyword evidence="2" id="KW-0808">Transferase</keyword>
<dbReference type="Pfam" id="PF00535">
    <property type="entry name" value="Glycos_transf_2"/>
    <property type="match status" value="1"/>
</dbReference>
<accession>A0A1I2P5C4</accession>
<dbReference type="InterPro" id="IPR029044">
    <property type="entry name" value="Nucleotide-diphossugar_trans"/>
</dbReference>
<dbReference type="InterPro" id="IPR001173">
    <property type="entry name" value="Glyco_trans_2-like"/>
</dbReference>
<organism evidence="2 3">
    <name type="scientific">Algoriphagus hitonicola</name>
    <dbReference type="NCBI Taxonomy" id="435880"/>
    <lineage>
        <taxon>Bacteria</taxon>
        <taxon>Pseudomonadati</taxon>
        <taxon>Bacteroidota</taxon>
        <taxon>Cytophagia</taxon>
        <taxon>Cytophagales</taxon>
        <taxon>Cyclobacteriaceae</taxon>
        <taxon>Algoriphagus</taxon>
    </lineage>
</organism>
<dbReference type="GO" id="GO:0016758">
    <property type="term" value="F:hexosyltransferase activity"/>
    <property type="evidence" value="ECO:0007669"/>
    <property type="project" value="UniProtKB-ARBA"/>
</dbReference>
<dbReference type="EMBL" id="FOPC01000001">
    <property type="protein sequence ID" value="SFG11244.1"/>
    <property type="molecule type" value="Genomic_DNA"/>
</dbReference>
<keyword evidence="3" id="KW-1185">Reference proteome</keyword>
<evidence type="ECO:0000313" key="2">
    <source>
        <dbReference type="EMBL" id="SFG11244.1"/>
    </source>
</evidence>
<feature type="domain" description="Glycosyltransferase 2-like" evidence="1">
    <location>
        <begin position="4"/>
        <end position="126"/>
    </location>
</feature>
<dbReference type="CDD" id="cd00761">
    <property type="entry name" value="Glyco_tranf_GTA_type"/>
    <property type="match status" value="1"/>
</dbReference>
<dbReference type="PANTHER" id="PTHR22916">
    <property type="entry name" value="GLYCOSYLTRANSFERASE"/>
    <property type="match status" value="1"/>
</dbReference>
<evidence type="ECO:0000259" key="1">
    <source>
        <dbReference type="Pfam" id="PF00535"/>
    </source>
</evidence>
<dbReference type="PANTHER" id="PTHR22916:SF3">
    <property type="entry name" value="UDP-GLCNAC:BETAGAL BETA-1,3-N-ACETYLGLUCOSAMINYLTRANSFERASE-LIKE PROTEIN 1"/>
    <property type="match status" value="1"/>
</dbReference>